<evidence type="ECO:0000313" key="2">
    <source>
        <dbReference type="Proteomes" id="UP000694399"/>
    </source>
</evidence>
<organism evidence="1 2">
    <name type="scientific">Panthera leo</name>
    <name type="common">Lion</name>
    <dbReference type="NCBI Taxonomy" id="9689"/>
    <lineage>
        <taxon>Eukaryota</taxon>
        <taxon>Metazoa</taxon>
        <taxon>Chordata</taxon>
        <taxon>Craniata</taxon>
        <taxon>Vertebrata</taxon>
        <taxon>Euteleostomi</taxon>
        <taxon>Mammalia</taxon>
        <taxon>Eutheria</taxon>
        <taxon>Laurasiatheria</taxon>
        <taxon>Carnivora</taxon>
        <taxon>Feliformia</taxon>
        <taxon>Felidae</taxon>
        <taxon>Pantherinae</taxon>
        <taxon>Panthera</taxon>
    </lineage>
</organism>
<dbReference type="Ensembl" id="ENSPLOT00000001172.1">
    <property type="protein sequence ID" value="ENSPLOP00000001081.1"/>
    <property type="gene ID" value="ENSPLOG00000000811.1"/>
</dbReference>
<proteinExistence type="predicted"/>
<dbReference type="AlphaFoldDB" id="A0A8C8WB93"/>
<name>A0A8C8WB93_PANLE</name>
<accession>A0A8C8WB93</accession>
<protein>
    <submittedName>
        <fullName evidence="1">Uncharacterized protein</fullName>
    </submittedName>
</protein>
<dbReference type="Proteomes" id="UP000694399">
    <property type="component" value="Chromosome A1"/>
</dbReference>
<keyword evidence="2" id="KW-1185">Reference proteome</keyword>
<reference evidence="1" key="1">
    <citation type="journal article" date="2019" name="bioRxiv">
        <title>Long live the king: chromosome-level assembly of the lion (Panthera leo) using linked-read, Hi-C, and long read data.</title>
        <authorList>
            <person name="Armstrong E.E."/>
            <person name="Taylor R.W."/>
            <person name="Miller D.E."/>
            <person name="Kaelin C."/>
            <person name="Barsh G."/>
            <person name="Hadly E.A."/>
            <person name="Petrov D."/>
        </authorList>
    </citation>
    <scope>NUCLEOTIDE SEQUENCE [LARGE SCALE GENOMIC DNA]</scope>
</reference>
<dbReference type="GeneTree" id="ENSGT00910000147044"/>
<reference evidence="1" key="2">
    <citation type="submission" date="2025-08" db="UniProtKB">
        <authorList>
            <consortium name="Ensembl"/>
        </authorList>
    </citation>
    <scope>IDENTIFICATION</scope>
</reference>
<dbReference type="OMA" id="MHEDVQE"/>
<reference evidence="1" key="3">
    <citation type="submission" date="2025-09" db="UniProtKB">
        <authorList>
            <consortium name="Ensembl"/>
        </authorList>
    </citation>
    <scope>IDENTIFICATION</scope>
</reference>
<evidence type="ECO:0000313" key="1">
    <source>
        <dbReference type="Ensembl" id="ENSPLOP00000001081.1"/>
    </source>
</evidence>
<sequence length="78" mass="8729">MHEDVQEIVGEKIWQKRQVVSFPFLPERIAGGPVKGRWLLMAGVSGDLASAAGRGASVYLWEDRQEEQGGFQTNPRIF</sequence>